<dbReference type="InterPro" id="IPR013211">
    <property type="entry name" value="LVIVD"/>
</dbReference>
<dbReference type="STRING" id="351607.Acel_0894"/>
<evidence type="ECO:0000313" key="3">
    <source>
        <dbReference type="Proteomes" id="UP000008221"/>
    </source>
</evidence>
<reference evidence="2 3" key="1">
    <citation type="journal article" date="2009" name="Genome Res.">
        <title>Complete genome of the cellulolytic thermophile Acidothermus cellulolyticus 11B provides insights into its ecophysiological and evolutionary adaptations.</title>
        <authorList>
            <person name="Barabote R.D."/>
            <person name="Xie G."/>
            <person name="Leu D.H."/>
            <person name="Normand P."/>
            <person name="Necsulea A."/>
            <person name="Daubin V."/>
            <person name="Medigue C."/>
            <person name="Adney W.S."/>
            <person name="Xu X.C."/>
            <person name="Lapidus A."/>
            <person name="Parales R.E."/>
            <person name="Detter C."/>
            <person name="Pujic P."/>
            <person name="Bruce D."/>
            <person name="Lavire C."/>
            <person name="Challacombe J.F."/>
            <person name="Brettin T.S."/>
            <person name="Berry A.M."/>
        </authorList>
    </citation>
    <scope>NUCLEOTIDE SEQUENCE [LARGE SCALE GENOMIC DNA]</scope>
    <source>
        <strain evidence="3">ATCC 43068 / DSM 8971 / 11B</strain>
    </source>
</reference>
<feature type="region of interest" description="Disordered" evidence="1">
    <location>
        <begin position="1"/>
        <end position="24"/>
    </location>
</feature>
<evidence type="ECO:0000313" key="2">
    <source>
        <dbReference type="EMBL" id="ABK52667.1"/>
    </source>
</evidence>
<accession>A0LTA7</accession>
<dbReference type="EMBL" id="CP000481">
    <property type="protein sequence ID" value="ABK52667.1"/>
    <property type="molecule type" value="Genomic_DNA"/>
</dbReference>
<protein>
    <submittedName>
        <fullName evidence="2">Uncharacterized protein</fullName>
    </submittedName>
</protein>
<dbReference type="Pfam" id="PF08309">
    <property type="entry name" value="LVIVD"/>
    <property type="match status" value="2"/>
</dbReference>
<sequence>MIDGPDGGYRPSERGLRLTGHHDLGGRGDGMQVMRWGSAVYVGHVGTSRAGTSVLDASDPERLRLVEQWPAPNRSHTHKVQVADDVLLVNHEKFPYRVPADGPVSAGVAIYDVSRPLEPRRIAFWECGGIGVHRIVWTGGRYAHMSATPAGFRDRIWIVLDLADPFHPVEAARWWWPGQRDDEVPDWPAELRYAAHHALIADGRAFVGYGDAGMVILDVADITRPRLLHRVSWPDGGDTHTCLPLPGRRLIAVTDEQVRDGPGAPPRKIRLFTMDDPPRLVSVLPAPDDEFASLPLRYGAHNLHENRPRSYQSEDILFATYFSAGLRVYDISDPGQPVEIAHWCPPVPPGQAVPQINDVFVDHEGLIWVTDRLNGGLYVLEPEPELRRRMLHHAPPTRSGGPRGW</sequence>
<dbReference type="RefSeq" id="WP_011719730.1">
    <property type="nucleotide sequence ID" value="NC_008578.1"/>
</dbReference>
<feature type="compositionally biased region" description="Basic and acidic residues" evidence="1">
    <location>
        <begin position="11"/>
        <end position="24"/>
    </location>
</feature>
<name>A0LTA7_ACIC1</name>
<dbReference type="Proteomes" id="UP000008221">
    <property type="component" value="Chromosome"/>
</dbReference>
<dbReference type="KEGG" id="ace:Acel_0894"/>
<dbReference type="AlphaFoldDB" id="A0LTA7"/>
<dbReference type="InParanoid" id="A0LTA7"/>
<dbReference type="SUPFAM" id="SSF63829">
    <property type="entry name" value="Calcium-dependent phosphotriesterase"/>
    <property type="match status" value="1"/>
</dbReference>
<dbReference type="eggNOG" id="COG5276">
    <property type="taxonomic scope" value="Bacteria"/>
</dbReference>
<proteinExistence type="predicted"/>
<dbReference type="HOGENOM" id="CLU_047803_1_0_11"/>
<organism evidence="2 3">
    <name type="scientific">Acidothermus cellulolyticus (strain ATCC 43068 / DSM 8971 / 11B)</name>
    <dbReference type="NCBI Taxonomy" id="351607"/>
    <lineage>
        <taxon>Bacteria</taxon>
        <taxon>Bacillati</taxon>
        <taxon>Actinomycetota</taxon>
        <taxon>Actinomycetes</taxon>
        <taxon>Acidothermales</taxon>
        <taxon>Acidothermaceae</taxon>
        <taxon>Acidothermus</taxon>
    </lineage>
</organism>
<keyword evidence="3" id="KW-1185">Reference proteome</keyword>
<evidence type="ECO:0000256" key="1">
    <source>
        <dbReference type="SAM" id="MobiDB-lite"/>
    </source>
</evidence>
<gene>
    <name evidence="2" type="ordered locus">Acel_0894</name>
</gene>